<dbReference type="EMBL" id="JBEHCU010013150">
    <property type="protein sequence ID" value="KAL1374645.1"/>
    <property type="molecule type" value="Genomic_DNA"/>
</dbReference>
<name>A0ABD1CE31_CULPP</name>
<proteinExistence type="predicted"/>
<protein>
    <submittedName>
        <fullName evidence="1">Uncharacterized protein</fullName>
    </submittedName>
</protein>
<feature type="non-terminal residue" evidence="1">
    <location>
        <position position="1"/>
    </location>
</feature>
<reference evidence="1 2" key="1">
    <citation type="submission" date="2024-05" db="EMBL/GenBank/DDBJ databases">
        <title>Culex pipiens pipiens assembly and annotation.</title>
        <authorList>
            <person name="Alout H."/>
            <person name="Durand T."/>
        </authorList>
    </citation>
    <scope>NUCLEOTIDE SEQUENCE [LARGE SCALE GENOMIC DNA]</scope>
    <source>
        <strain evidence="1">HA-2024</strain>
        <tissue evidence="1">Whole body</tissue>
    </source>
</reference>
<sequence length="38" mass="4418">WKISVPRKNVVCVVESFIDFNCPDPRFTQSPHSVRLCL</sequence>
<accession>A0ABD1CE31</accession>
<organism evidence="1 2">
    <name type="scientific">Culex pipiens pipiens</name>
    <name type="common">Northern house mosquito</name>
    <dbReference type="NCBI Taxonomy" id="38569"/>
    <lineage>
        <taxon>Eukaryota</taxon>
        <taxon>Metazoa</taxon>
        <taxon>Ecdysozoa</taxon>
        <taxon>Arthropoda</taxon>
        <taxon>Hexapoda</taxon>
        <taxon>Insecta</taxon>
        <taxon>Pterygota</taxon>
        <taxon>Neoptera</taxon>
        <taxon>Endopterygota</taxon>
        <taxon>Diptera</taxon>
        <taxon>Nematocera</taxon>
        <taxon>Culicoidea</taxon>
        <taxon>Culicidae</taxon>
        <taxon>Culicinae</taxon>
        <taxon>Culicini</taxon>
        <taxon>Culex</taxon>
        <taxon>Culex</taxon>
    </lineage>
</organism>
<gene>
    <name evidence="1" type="ORF">pipiens_017966</name>
</gene>
<evidence type="ECO:0000313" key="1">
    <source>
        <dbReference type="EMBL" id="KAL1374645.1"/>
    </source>
</evidence>
<dbReference type="Proteomes" id="UP001562425">
    <property type="component" value="Unassembled WGS sequence"/>
</dbReference>
<evidence type="ECO:0000313" key="2">
    <source>
        <dbReference type="Proteomes" id="UP001562425"/>
    </source>
</evidence>
<dbReference type="AlphaFoldDB" id="A0ABD1CE31"/>
<comment type="caution">
    <text evidence="1">The sequence shown here is derived from an EMBL/GenBank/DDBJ whole genome shotgun (WGS) entry which is preliminary data.</text>
</comment>
<keyword evidence="2" id="KW-1185">Reference proteome</keyword>